<gene>
    <name evidence="2" type="ORF">MAPG_04656</name>
</gene>
<keyword evidence="4" id="KW-1185">Reference proteome</keyword>
<evidence type="ECO:0000313" key="3">
    <source>
        <dbReference type="EnsemblFungi" id="MAPG_04656T0"/>
    </source>
</evidence>
<name>A0A0C4DXB5_MAGP6</name>
<evidence type="ECO:0000256" key="1">
    <source>
        <dbReference type="SAM" id="MobiDB-lite"/>
    </source>
</evidence>
<dbReference type="EnsemblFungi" id="MAPG_04656T0">
    <property type="protein sequence ID" value="MAPG_04656T0"/>
    <property type="gene ID" value="MAPG_04656"/>
</dbReference>
<sequence length="284" mass="30402">MASERLVSDSKPMTRTTCHYSSIWNHSEFPSWTEPAGHTRLSNEAMARWESIRKLWSDEASALGANAAAATPKSVREPSSNKEAGLATMSNRNHHHTARVRYDDTPQRPSGVQMPLPPLCGGEQQSSLLETRSLDDASGLGELSRTNTTTSYSTSAGPSSPSSSSGSDGGAECCTGLATGHVTSPPRASARDDYNYNYNYHRHYCYDDDGDGGGDDDDGRRLTRHLLTMAAADLRAKRASRRSVGGGGGSNAGGQTTYPAARKAFQFRCDAPVFTPMVGSLGTF</sequence>
<feature type="compositionally biased region" description="Low complexity" evidence="1">
    <location>
        <begin position="144"/>
        <end position="166"/>
    </location>
</feature>
<reference evidence="3" key="4">
    <citation type="journal article" date="2015" name="G3 (Bethesda)">
        <title>Genome sequences of three phytopathogenic species of the Magnaporthaceae family of fungi.</title>
        <authorList>
            <person name="Okagaki L.H."/>
            <person name="Nunes C.C."/>
            <person name="Sailsbery J."/>
            <person name="Clay B."/>
            <person name="Brown D."/>
            <person name="John T."/>
            <person name="Oh Y."/>
            <person name="Young N."/>
            <person name="Fitzgerald M."/>
            <person name="Haas B.J."/>
            <person name="Zeng Q."/>
            <person name="Young S."/>
            <person name="Adiconis X."/>
            <person name="Fan L."/>
            <person name="Levin J.Z."/>
            <person name="Mitchell T.K."/>
            <person name="Okubara P.A."/>
            <person name="Farman M.L."/>
            <person name="Kohn L.M."/>
            <person name="Birren B."/>
            <person name="Ma L.-J."/>
            <person name="Dean R.A."/>
        </authorList>
    </citation>
    <scope>NUCLEOTIDE SEQUENCE</scope>
    <source>
        <strain evidence="3">ATCC 64411 / 73-15</strain>
    </source>
</reference>
<dbReference type="eggNOG" id="ENOG502R6YQ">
    <property type="taxonomic scope" value="Eukaryota"/>
</dbReference>
<evidence type="ECO:0000313" key="2">
    <source>
        <dbReference type="EMBL" id="KLU85634.1"/>
    </source>
</evidence>
<dbReference type="EMBL" id="GL876968">
    <property type="protein sequence ID" value="KLU85634.1"/>
    <property type="molecule type" value="Genomic_DNA"/>
</dbReference>
<dbReference type="EMBL" id="ADBL01001089">
    <property type="status" value="NOT_ANNOTATED_CDS"/>
    <property type="molecule type" value="Genomic_DNA"/>
</dbReference>
<dbReference type="VEuPathDB" id="FungiDB:MAPG_04656"/>
<feature type="region of interest" description="Disordered" evidence="1">
    <location>
        <begin position="66"/>
        <end position="171"/>
    </location>
</feature>
<organism evidence="3 4">
    <name type="scientific">Magnaporthiopsis poae (strain ATCC 64411 / 73-15)</name>
    <name type="common">Kentucky bluegrass fungus</name>
    <name type="synonym">Magnaporthe poae</name>
    <dbReference type="NCBI Taxonomy" id="644358"/>
    <lineage>
        <taxon>Eukaryota</taxon>
        <taxon>Fungi</taxon>
        <taxon>Dikarya</taxon>
        <taxon>Ascomycota</taxon>
        <taxon>Pezizomycotina</taxon>
        <taxon>Sordariomycetes</taxon>
        <taxon>Sordariomycetidae</taxon>
        <taxon>Magnaporthales</taxon>
        <taxon>Magnaporthaceae</taxon>
        <taxon>Magnaporthiopsis</taxon>
    </lineage>
</organism>
<reference evidence="4" key="1">
    <citation type="submission" date="2010-05" db="EMBL/GenBank/DDBJ databases">
        <title>The genome sequence of Magnaporthe poae strain ATCC 64411.</title>
        <authorList>
            <person name="Ma L.-J."/>
            <person name="Dead R."/>
            <person name="Young S."/>
            <person name="Zeng Q."/>
            <person name="Koehrsen M."/>
            <person name="Alvarado L."/>
            <person name="Berlin A."/>
            <person name="Chapman S.B."/>
            <person name="Chen Z."/>
            <person name="Freedman E."/>
            <person name="Gellesch M."/>
            <person name="Goldberg J."/>
            <person name="Griggs A."/>
            <person name="Gujja S."/>
            <person name="Heilman E.R."/>
            <person name="Heiman D."/>
            <person name="Hepburn T."/>
            <person name="Howarth C."/>
            <person name="Jen D."/>
            <person name="Larson L."/>
            <person name="Mehta T."/>
            <person name="Neiman D."/>
            <person name="Pearson M."/>
            <person name="Roberts A."/>
            <person name="Saif S."/>
            <person name="Shea T."/>
            <person name="Shenoy N."/>
            <person name="Sisk P."/>
            <person name="Stolte C."/>
            <person name="Sykes S."/>
            <person name="Walk T."/>
            <person name="White J."/>
            <person name="Yandava C."/>
            <person name="Haas B."/>
            <person name="Nusbaum C."/>
            <person name="Birren B."/>
        </authorList>
    </citation>
    <scope>NUCLEOTIDE SEQUENCE [LARGE SCALE GENOMIC DNA]</scope>
    <source>
        <strain evidence="4">ATCC 64411 / 73-15</strain>
    </source>
</reference>
<proteinExistence type="predicted"/>
<evidence type="ECO:0000313" key="4">
    <source>
        <dbReference type="Proteomes" id="UP000011715"/>
    </source>
</evidence>
<reference evidence="3" key="5">
    <citation type="submission" date="2015-06" db="UniProtKB">
        <authorList>
            <consortium name="EnsemblFungi"/>
        </authorList>
    </citation>
    <scope>IDENTIFICATION</scope>
    <source>
        <strain evidence="3">ATCC 64411</strain>
    </source>
</reference>
<protein>
    <submittedName>
        <fullName evidence="2 3">Uncharacterized protein</fullName>
    </submittedName>
</protein>
<accession>A0A0C4DXB5</accession>
<dbReference type="Proteomes" id="UP000011715">
    <property type="component" value="Unassembled WGS sequence"/>
</dbReference>
<reference evidence="2" key="3">
    <citation type="submission" date="2011-03" db="EMBL/GenBank/DDBJ databases">
        <title>Annotation of Magnaporthe poae ATCC 64411.</title>
        <authorList>
            <person name="Ma L.-J."/>
            <person name="Dead R."/>
            <person name="Young S.K."/>
            <person name="Zeng Q."/>
            <person name="Gargeya S."/>
            <person name="Fitzgerald M."/>
            <person name="Haas B."/>
            <person name="Abouelleil A."/>
            <person name="Alvarado L."/>
            <person name="Arachchi H.M."/>
            <person name="Berlin A."/>
            <person name="Brown A."/>
            <person name="Chapman S.B."/>
            <person name="Chen Z."/>
            <person name="Dunbar C."/>
            <person name="Freedman E."/>
            <person name="Gearin G."/>
            <person name="Gellesch M."/>
            <person name="Goldberg J."/>
            <person name="Griggs A."/>
            <person name="Gujja S."/>
            <person name="Heiman D."/>
            <person name="Howarth C."/>
            <person name="Larson L."/>
            <person name="Lui A."/>
            <person name="MacDonald P.J.P."/>
            <person name="Mehta T."/>
            <person name="Montmayeur A."/>
            <person name="Murphy C."/>
            <person name="Neiman D."/>
            <person name="Pearson M."/>
            <person name="Priest M."/>
            <person name="Roberts A."/>
            <person name="Saif S."/>
            <person name="Shea T."/>
            <person name="Shenoy N."/>
            <person name="Sisk P."/>
            <person name="Stolte C."/>
            <person name="Sykes S."/>
            <person name="Yandava C."/>
            <person name="Wortman J."/>
            <person name="Nusbaum C."/>
            <person name="Birren B."/>
        </authorList>
    </citation>
    <scope>NUCLEOTIDE SEQUENCE</scope>
    <source>
        <strain evidence="2">ATCC 64411</strain>
    </source>
</reference>
<dbReference type="AlphaFoldDB" id="A0A0C4DXB5"/>
<reference evidence="2" key="2">
    <citation type="submission" date="2010-05" db="EMBL/GenBank/DDBJ databases">
        <title>The Genome Sequence of Magnaporthe poae strain ATCC 64411.</title>
        <authorList>
            <consortium name="The Broad Institute Genome Sequencing Platform"/>
            <consortium name="Broad Institute Genome Sequencing Center for Infectious Disease"/>
            <person name="Ma L.-J."/>
            <person name="Dead R."/>
            <person name="Young S."/>
            <person name="Zeng Q."/>
            <person name="Koehrsen M."/>
            <person name="Alvarado L."/>
            <person name="Berlin A."/>
            <person name="Chapman S.B."/>
            <person name="Chen Z."/>
            <person name="Freedman E."/>
            <person name="Gellesch M."/>
            <person name="Goldberg J."/>
            <person name="Griggs A."/>
            <person name="Gujja S."/>
            <person name="Heilman E.R."/>
            <person name="Heiman D."/>
            <person name="Hepburn T."/>
            <person name="Howarth C."/>
            <person name="Jen D."/>
            <person name="Larson L."/>
            <person name="Mehta T."/>
            <person name="Neiman D."/>
            <person name="Pearson M."/>
            <person name="Roberts A."/>
            <person name="Saif S."/>
            <person name="Shea T."/>
            <person name="Shenoy N."/>
            <person name="Sisk P."/>
            <person name="Stolte C."/>
            <person name="Sykes S."/>
            <person name="Walk T."/>
            <person name="White J."/>
            <person name="Yandava C."/>
            <person name="Haas B."/>
            <person name="Nusbaum C."/>
            <person name="Birren B."/>
        </authorList>
    </citation>
    <scope>NUCLEOTIDE SEQUENCE</scope>
    <source>
        <strain evidence="2">ATCC 64411</strain>
    </source>
</reference>